<evidence type="ECO:0000256" key="1">
    <source>
        <dbReference type="SAM" id="MobiDB-lite"/>
    </source>
</evidence>
<evidence type="ECO:0000313" key="3">
    <source>
        <dbReference type="Proteomes" id="UP000019335"/>
    </source>
</evidence>
<feature type="compositionally biased region" description="Basic and acidic residues" evidence="1">
    <location>
        <begin position="38"/>
        <end position="77"/>
    </location>
</feature>
<feature type="region of interest" description="Disordered" evidence="1">
    <location>
        <begin position="1"/>
        <end position="154"/>
    </location>
</feature>
<dbReference type="EMBL" id="AZIL01001550">
    <property type="protein sequence ID" value="EWM23608.1"/>
    <property type="molecule type" value="Genomic_DNA"/>
</dbReference>
<dbReference type="AlphaFoldDB" id="W7TJC0"/>
<dbReference type="InterPro" id="IPR011107">
    <property type="entry name" value="PPI_Ypi1"/>
</dbReference>
<proteinExistence type="predicted"/>
<dbReference type="PANTHER" id="PTHR20835:SF0">
    <property type="entry name" value="E3 UBIQUITIN-PROTEIN LIGASE PPP1R11"/>
    <property type="match status" value="1"/>
</dbReference>
<dbReference type="Pfam" id="PF07491">
    <property type="entry name" value="PPI_Ypi1"/>
    <property type="match status" value="1"/>
</dbReference>
<feature type="compositionally biased region" description="Basic residues" evidence="1">
    <location>
        <begin position="125"/>
        <end position="137"/>
    </location>
</feature>
<dbReference type="GO" id="GO:0008157">
    <property type="term" value="F:protein phosphatase 1 binding"/>
    <property type="evidence" value="ECO:0007669"/>
    <property type="project" value="TreeGrafter"/>
</dbReference>
<dbReference type="OrthoDB" id="307488at2759"/>
<reference evidence="2 3" key="1">
    <citation type="journal article" date="2014" name="Mol. Plant">
        <title>Chromosome Scale Genome Assembly and Transcriptome Profiling of Nannochloropsis gaditana in Nitrogen Depletion.</title>
        <authorList>
            <person name="Corteggiani Carpinelli E."/>
            <person name="Telatin A."/>
            <person name="Vitulo N."/>
            <person name="Forcato C."/>
            <person name="D'Angelo M."/>
            <person name="Schiavon R."/>
            <person name="Vezzi A."/>
            <person name="Giacometti G.M."/>
            <person name="Morosinotto T."/>
            <person name="Valle G."/>
        </authorList>
    </citation>
    <scope>NUCLEOTIDE SEQUENCE [LARGE SCALE GENOMIC DNA]</scope>
    <source>
        <strain evidence="2 3">B-31</strain>
    </source>
</reference>
<comment type="caution">
    <text evidence="2">The sequence shown here is derived from an EMBL/GenBank/DDBJ whole genome shotgun (WGS) entry which is preliminary data.</text>
</comment>
<dbReference type="GO" id="GO:0005634">
    <property type="term" value="C:nucleus"/>
    <property type="evidence" value="ECO:0007669"/>
    <property type="project" value="TreeGrafter"/>
</dbReference>
<keyword evidence="3" id="KW-1185">Reference proteome</keyword>
<feature type="compositionally biased region" description="Acidic residues" evidence="1">
    <location>
        <begin position="98"/>
        <end position="115"/>
    </location>
</feature>
<accession>W7TJC0</accession>
<sequence length="154" mass="16827">MEAKDSTRARSSTDGDGSGGNSGAHSQAKPISSGSRTVVEEKAAAKEGREDRVLRLQLDPRPHVKWDQDVVDNEHMNKKSSKRCCIFHKKRAFGESSSESESEDDGEQGSDEEEGGGNNGEGKGKGGRGKRKDRHMHVAQPKHLPIKPHETYHA</sequence>
<feature type="compositionally biased region" description="Basic residues" evidence="1">
    <location>
        <begin position="78"/>
        <end position="91"/>
    </location>
</feature>
<dbReference type="GO" id="GO:0004865">
    <property type="term" value="F:protein serine/threonine phosphatase inhibitor activity"/>
    <property type="evidence" value="ECO:0007669"/>
    <property type="project" value="InterPro"/>
</dbReference>
<evidence type="ECO:0000313" key="2">
    <source>
        <dbReference type="EMBL" id="EWM23608.1"/>
    </source>
</evidence>
<organism evidence="2 3">
    <name type="scientific">Nannochloropsis gaditana</name>
    <dbReference type="NCBI Taxonomy" id="72520"/>
    <lineage>
        <taxon>Eukaryota</taxon>
        <taxon>Sar</taxon>
        <taxon>Stramenopiles</taxon>
        <taxon>Ochrophyta</taxon>
        <taxon>Eustigmatophyceae</taxon>
        <taxon>Eustigmatales</taxon>
        <taxon>Monodopsidaceae</taxon>
        <taxon>Nannochloropsis</taxon>
    </lineage>
</organism>
<feature type="compositionally biased region" description="Basic and acidic residues" evidence="1">
    <location>
        <begin position="1"/>
        <end position="13"/>
    </location>
</feature>
<protein>
    <submittedName>
        <fullName evidence="2">Protein phosphatase inhibitor</fullName>
    </submittedName>
</protein>
<dbReference type="PANTHER" id="PTHR20835">
    <property type="entry name" value="E3 UBIQUITIN-PROTEIN LIGASE PPP1R11-RELATED"/>
    <property type="match status" value="1"/>
</dbReference>
<dbReference type="Proteomes" id="UP000019335">
    <property type="component" value="Chromosome 16"/>
</dbReference>
<name>W7TJC0_9STRA</name>
<gene>
    <name evidence="2" type="ORF">Naga_100550g4</name>
</gene>